<dbReference type="AlphaFoldDB" id="A0A167YUD6"/>
<comment type="caution">
    <text evidence="3">The sequence shown here is derived from an EMBL/GenBank/DDBJ whole genome shotgun (WGS) entry which is preliminary data.</text>
</comment>
<proteinExistence type="predicted"/>
<keyword evidence="2" id="KW-0472">Membrane</keyword>
<evidence type="ECO:0000256" key="2">
    <source>
        <dbReference type="SAM" id="Phobius"/>
    </source>
</evidence>
<name>A0A167YUD6_9HYPO</name>
<keyword evidence="4" id="KW-1185">Reference proteome</keyword>
<dbReference type="EMBL" id="AZHD01000002">
    <property type="protein sequence ID" value="OAA66703.1"/>
    <property type="molecule type" value="Genomic_DNA"/>
</dbReference>
<feature type="region of interest" description="Disordered" evidence="1">
    <location>
        <begin position="1"/>
        <end position="86"/>
    </location>
</feature>
<evidence type="ECO:0000256" key="1">
    <source>
        <dbReference type="SAM" id="MobiDB-lite"/>
    </source>
</evidence>
<accession>A0A167YUD6</accession>
<keyword evidence="2" id="KW-0812">Transmembrane</keyword>
<protein>
    <submittedName>
        <fullName evidence="3">Uncharacterized protein</fullName>
    </submittedName>
</protein>
<sequence length="144" mass="15387">MSDGDLCSVRKDPQNRRAATSRTVSRAAVTGLASRCENRDEKEDKDEDEDDWGADRERSNHGKAMPAVTAPANTMARTSKDHNGDARERDVATAWVLALALALALGLALAWASEATPGAGLRFEHEADAVGAAILRMLRSGSGR</sequence>
<feature type="compositionally biased region" description="Low complexity" evidence="1">
    <location>
        <begin position="16"/>
        <end position="30"/>
    </location>
</feature>
<reference evidence="3 4" key="1">
    <citation type="journal article" date="2016" name="Genome Biol. Evol.">
        <title>Divergent and convergent evolution of fungal pathogenicity.</title>
        <authorList>
            <person name="Shang Y."/>
            <person name="Xiao G."/>
            <person name="Zheng P."/>
            <person name="Cen K."/>
            <person name="Zhan S."/>
            <person name="Wang C."/>
        </authorList>
    </citation>
    <scope>NUCLEOTIDE SEQUENCE [LARGE SCALE GENOMIC DNA]</scope>
    <source>
        <strain evidence="3 4">RCEF 264</strain>
    </source>
</reference>
<feature type="transmembrane region" description="Helical" evidence="2">
    <location>
        <begin position="92"/>
        <end position="112"/>
    </location>
</feature>
<evidence type="ECO:0000313" key="4">
    <source>
        <dbReference type="Proteomes" id="UP000076874"/>
    </source>
</evidence>
<keyword evidence="2" id="KW-1133">Transmembrane helix</keyword>
<feature type="compositionally biased region" description="Acidic residues" evidence="1">
    <location>
        <begin position="43"/>
        <end position="52"/>
    </location>
</feature>
<organism evidence="3 4">
    <name type="scientific">Niveomyces insectorum RCEF 264</name>
    <dbReference type="NCBI Taxonomy" id="1081102"/>
    <lineage>
        <taxon>Eukaryota</taxon>
        <taxon>Fungi</taxon>
        <taxon>Dikarya</taxon>
        <taxon>Ascomycota</taxon>
        <taxon>Pezizomycotina</taxon>
        <taxon>Sordariomycetes</taxon>
        <taxon>Hypocreomycetidae</taxon>
        <taxon>Hypocreales</taxon>
        <taxon>Cordycipitaceae</taxon>
        <taxon>Niveomyces</taxon>
    </lineage>
</organism>
<dbReference type="Proteomes" id="UP000076874">
    <property type="component" value="Unassembled WGS sequence"/>
</dbReference>
<gene>
    <name evidence="3" type="ORF">SPI_01279</name>
</gene>
<evidence type="ECO:0000313" key="3">
    <source>
        <dbReference type="EMBL" id="OAA66703.1"/>
    </source>
</evidence>